<evidence type="ECO:0000313" key="2">
    <source>
        <dbReference type="EMBL" id="MEQ2563758.1"/>
    </source>
</evidence>
<dbReference type="SMART" id="SM00849">
    <property type="entry name" value="Lactamase_B"/>
    <property type="match status" value="1"/>
</dbReference>
<dbReference type="EMBL" id="JBBMFJ010000024">
    <property type="protein sequence ID" value="MEQ2563758.1"/>
    <property type="molecule type" value="Genomic_DNA"/>
</dbReference>
<accession>A0ABV1HQ92</accession>
<reference evidence="2 3" key="1">
    <citation type="submission" date="2024-03" db="EMBL/GenBank/DDBJ databases">
        <title>Human intestinal bacterial collection.</title>
        <authorList>
            <person name="Pauvert C."/>
            <person name="Hitch T.C.A."/>
            <person name="Clavel T."/>
        </authorList>
    </citation>
    <scope>NUCLEOTIDE SEQUENCE [LARGE SCALE GENOMIC DNA]</scope>
    <source>
        <strain evidence="2 3">CLA-AP-H27</strain>
    </source>
</reference>
<dbReference type="Proteomes" id="UP001437460">
    <property type="component" value="Unassembled WGS sequence"/>
</dbReference>
<dbReference type="PANTHER" id="PTHR23131:SF4">
    <property type="entry name" value="METALLO-BETA-LACTAMASE SUPERFAMILY POTEIN"/>
    <property type="match status" value="1"/>
</dbReference>
<sequence length="334" mass="38572">MREIKKNIFLETIPYENRHISPRNLYIIRGEDRSLMVDTSNNTERDWNILKGMIDALGIDCKKLDIFITHEHPDHTGLVPKLQALGARAFMNPDETRKRVDLLHSYLADEHARIENLRIVGVTKEETPEVFDTFMEYTTKAYQSMKIPPELSFIPIRPGETLSYGGYCFEVVLLKGHTFGQCGLYEPQKKLMFVGDQLMTTIVPIVGTQETDLGMLKCYMNSLGELKHKYKDCYFLPCHYGEIKDVEKEVNRIIYGYLEKCEIMKHVLEEAGTALTTRDIGVRTYGRSQGPPDYAHFASCTQIWAKTFSCMEYMMGEGFIERSERDGIIYWKAL</sequence>
<dbReference type="InterPro" id="IPR050662">
    <property type="entry name" value="Sec-metab_biosynth-thioest"/>
</dbReference>
<comment type="caution">
    <text evidence="2">The sequence shown here is derived from an EMBL/GenBank/DDBJ whole genome shotgun (WGS) entry which is preliminary data.</text>
</comment>
<protein>
    <submittedName>
        <fullName evidence="2">MBL fold metallo-hydrolase</fullName>
    </submittedName>
</protein>
<organism evidence="2 3">
    <name type="scientific">Ventrimonas faecis</name>
    <dbReference type="NCBI Taxonomy" id="3133170"/>
    <lineage>
        <taxon>Bacteria</taxon>
        <taxon>Bacillati</taxon>
        <taxon>Bacillota</taxon>
        <taxon>Clostridia</taxon>
        <taxon>Lachnospirales</taxon>
        <taxon>Lachnospiraceae</taxon>
        <taxon>Ventrimonas</taxon>
    </lineage>
</organism>
<dbReference type="RefSeq" id="WP_349229850.1">
    <property type="nucleotide sequence ID" value="NZ_JBBMFJ010000024.1"/>
</dbReference>
<feature type="domain" description="Metallo-beta-lactamase" evidence="1">
    <location>
        <begin position="22"/>
        <end position="239"/>
    </location>
</feature>
<dbReference type="InterPro" id="IPR001279">
    <property type="entry name" value="Metallo-B-lactamas"/>
</dbReference>
<dbReference type="Pfam" id="PF00753">
    <property type="entry name" value="Lactamase_B"/>
    <property type="match status" value="1"/>
</dbReference>
<gene>
    <name evidence="2" type="ORF">WMO41_11400</name>
</gene>
<dbReference type="InterPro" id="IPR036866">
    <property type="entry name" value="RibonucZ/Hydroxyglut_hydro"/>
</dbReference>
<evidence type="ECO:0000259" key="1">
    <source>
        <dbReference type="SMART" id="SM00849"/>
    </source>
</evidence>
<dbReference type="PANTHER" id="PTHR23131">
    <property type="entry name" value="ENDORIBONUCLEASE LACTB2"/>
    <property type="match status" value="1"/>
</dbReference>
<name>A0ABV1HQ92_9FIRM</name>
<proteinExistence type="predicted"/>
<dbReference type="SUPFAM" id="SSF56281">
    <property type="entry name" value="Metallo-hydrolase/oxidoreductase"/>
    <property type="match status" value="1"/>
</dbReference>
<evidence type="ECO:0000313" key="3">
    <source>
        <dbReference type="Proteomes" id="UP001437460"/>
    </source>
</evidence>
<keyword evidence="3" id="KW-1185">Reference proteome</keyword>
<dbReference type="Gene3D" id="3.60.15.10">
    <property type="entry name" value="Ribonuclease Z/Hydroxyacylglutathione hydrolase-like"/>
    <property type="match status" value="1"/>
</dbReference>